<sequence length="46" mass="5060">MPGISLALITAIGEGVLSVSCMWASWGYDTLLFRLAPPEYDLILFQ</sequence>
<dbReference type="RefSeq" id="WP_254770159.1">
    <property type="nucleotide sequence ID" value="NZ_CP101114.1"/>
</dbReference>
<gene>
    <name evidence="1" type="ORF">NMK50_08900</name>
</gene>
<evidence type="ECO:0000313" key="1">
    <source>
        <dbReference type="EMBL" id="UTO28250.1"/>
    </source>
</evidence>
<organism evidence="1 2">
    <name type="scientific">Bartonella harrusi</name>
    <dbReference type="NCBI Taxonomy" id="2961895"/>
    <lineage>
        <taxon>Bacteria</taxon>
        <taxon>Pseudomonadati</taxon>
        <taxon>Pseudomonadota</taxon>
        <taxon>Alphaproteobacteria</taxon>
        <taxon>Hyphomicrobiales</taxon>
        <taxon>Bartonellaceae</taxon>
        <taxon>Bartonella</taxon>
    </lineage>
</organism>
<proteinExistence type="predicted"/>
<protein>
    <submittedName>
        <fullName evidence="1">Uncharacterized protein</fullName>
    </submittedName>
</protein>
<reference evidence="1" key="1">
    <citation type="submission" date="2022-07" db="EMBL/GenBank/DDBJ databases">
        <title>First report of Bartonella spp. in marsupials in Brazil, with a description of Bartonella harrusi sp. nov. and new proposal for taxonomic reclassification of species of the genus Bartonella.</title>
        <authorList>
            <person name="Amaral R.B."/>
        </authorList>
    </citation>
    <scope>NUCLEOTIDE SEQUENCE</scope>
    <source>
        <strain evidence="1">117A</strain>
    </source>
</reference>
<dbReference type="Proteomes" id="UP001059475">
    <property type="component" value="Chromosome"/>
</dbReference>
<accession>A0ABY5EW60</accession>
<evidence type="ECO:0000313" key="2">
    <source>
        <dbReference type="Proteomes" id="UP001059475"/>
    </source>
</evidence>
<name>A0ABY5EW60_9HYPH</name>
<keyword evidence="2" id="KW-1185">Reference proteome</keyword>
<dbReference type="EMBL" id="CP101114">
    <property type="protein sequence ID" value="UTO28250.1"/>
    <property type="molecule type" value="Genomic_DNA"/>
</dbReference>